<dbReference type="InterPro" id="IPR027417">
    <property type="entry name" value="P-loop_NTPase"/>
</dbReference>
<dbReference type="GO" id="GO:0005524">
    <property type="term" value="F:ATP binding"/>
    <property type="evidence" value="ECO:0007669"/>
    <property type="project" value="UniProtKB-KW"/>
</dbReference>
<gene>
    <name evidence="11" type="ORF">SAMN05216551_108147</name>
</gene>
<proteinExistence type="inferred from homology"/>
<organism evidence="11 12">
    <name type="scientific">Chitinasiproducens palmae</name>
    <dbReference type="NCBI Taxonomy" id="1770053"/>
    <lineage>
        <taxon>Bacteria</taxon>
        <taxon>Pseudomonadati</taxon>
        <taxon>Pseudomonadota</taxon>
        <taxon>Betaproteobacteria</taxon>
        <taxon>Burkholderiales</taxon>
        <taxon>Burkholderiaceae</taxon>
        <taxon>Chitinasiproducens</taxon>
    </lineage>
</organism>
<dbReference type="GO" id="GO:0019521">
    <property type="term" value="P:D-gluconate metabolic process"/>
    <property type="evidence" value="ECO:0007669"/>
    <property type="project" value="UniProtKB-KW"/>
</dbReference>
<sequence>MVNIVVIMGVSGSGKTTTGENLAARLGWRFSDADAFHSAANKEKMAHGIALDDNDRRPWLEAMHAAMAAAEAAGEDHVFACSALKGAYRDVLRGDSRAVSFVMLALDAAALADRLSKRRGHFFDPALLRSQLETLEAPAADEALTVDATHTPEQIVDEIVDWLRRDGRLAA</sequence>
<dbReference type="GO" id="GO:0046316">
    <property type="term" value="F:gluconokinase activity"/>
    <property type="evidence" value="ECO:0007669"/>
    <property type="project" value="UniProtKB-EC"/>
</dbReference>
<dbReference type="PANTHER" id="PTHR43442:SF3">
    <property type="entry name" value="GLUCONOKINASE-RELATED"/>
    <property type="match status" value="1"/>
</dbReference>
<evidence type="ECO:0000256" key="9">
    <source>
        <dbReference type="ARBA" id="ARBA00048090"/>
    </source>
</evidence>
<dbReference type="InterPro" id="IPR031322">
    <property type="entry name" value="Shikimate/glucono_kinase"/>
</dbReference>
<keyword evidence="12" id="KW-1185">Reference proteome</keyword>
<name>A0A1H2PTE2_9BURK</name>
<evidence type="ECO:0000256" key="6">
    <source>
        <dbReference type="ARBA" id="ARBA00022777"/>
    </source>
</evidence>
<dbReference type="STRING" id="1770053.SAMN05216551_108147"/>
<evidence type="ECO:0000256" key="2">
    <source>
        <dbReference type="ARBA" id="ARBA00008420"/>
    </source>
</evidence>
<dbReference type="Gene3D" id="3.40.50.300">
    <property type="entry name" value="P-loop containing nucleotide triphosphate hydrolases"/>
    <property type="match status" value="1"/>
</dbReference>
<evidence type="ECO:0000313" key="12">
    <source>
        <dbReference type="Proteomes" id="UP000243719"/>
    </source>
</evidence>
<dbReference type="EMBL" id="FNLO01000008">
    <property type="protein sequence ID" value="SDV49512.1"/>
    <property type="molecule type" value="Genomic_DNA"/>
</dbReference>
<evidence type="ECO:0000256" key="5">
    <source>
        <dbReference type="ARBA" id="ARBA00022741"/>
    </source>
</evidence>
<keyword evidence="8" id="KW-0311">Gluconate utilization</keyword>
<dbReference type="SUPFAM" id="SSF52540">
    <property type="entry name" value="P-loop containing nucleoside triphosphate hydrolases"/>
    <property type="match status" value="1"/>
</dbReference>
<dbReference type="AlphaFoldDB" id="A0A1H2PTE2"/>
<evidence type="ECO:0000256" key="1">
    <source>
        <dbReference type="ARBA" id="ARBA00004761"/>
    </source>
</evidence>
<keyword evidence="6 10" id="KW-0418">Kinase</keyword>
<dbReference type="NCBIfam" id="TIGR01313">
    <property type="entry name" value="therm_gnt_kin"/>
    <property type="match status" value="1"/>
</dbReference>
<dbReference type="FunFam" id="3.40.50.300:FF:000522">
    <property type="entry name" value="Gluconokinase"/>
    <property type="match status" value="1"/>
</dbReference>
<keyword evidence="5 10" id="KW-0547">Nucleotide-binding</keyword>
<keyword evidence="7 10" id="KW-0067">ATP-binding</keyword>
<reference evidence="12" key="1">
    <citation type="submission" date="2016-09" db="EMBL/GenBank/DDBJ databases">
        <authorList>
            <person name="Varghese N."/>
            <person name="Submissions S."/>
        </authorList>
    </citation>
    <scope>NUCLEOTIDE SEQUENCE [LARGE SCALE GENOMIC DNA]</scope>
    <source>
        <strain evidence="12">JS23</strain>
    </source>
</reference>
<accession>A0A1H2PTE2</accession>
<dbReference type="GO" id="GO:0005737">
    <property type="term" value="C:cytoplasm"/>
    <property type="evidence" value="ECO:0007669"/>
    <property type="project" value="TreeGrafter"/>
</dbReference>
<dbReference type="EC" id="2.7.1.12" evidence="3 10"/>
<dbReference type="InterPro" id="IPR006001">
    <property type="entry name" value="Therm_gnt_kin"/>
</dbReference>
<evidence type="ECO:0000256" key="10">
    <source>
        <dbReference type="RuleBase" id="RU363066"/>
    </source>
</evidence>
<evidence type="ECO:0000256" key="3">
    <source>
        <dbReference type="ARBA" id="ARBA00012054"/>
    </source>
</evidence>
<evidence type="ECO:0000256" key="4">
    <source>
        <dbReference type="ARBA" id="ARBA00022679"/>
    </source>
</evidence>
<keyword evidence="4 10" id="KW-0808">Transferase</keyword>
<dbReference type="Proteomes" id="UP000243719">
    <property type="component" value="Unassembled WGS sequence"/>
</dbReference>
<dbReference type="Pfam" id="PF01202">
    <property type="entry name" value="SKI"/>
    <property type="match status" value="1"/>
</dbReference>
<evidence type="ECO:0000313" key="11">
    <source>
        <dbReference type="EMBL" id="SDV49512.1"/>
    </source>
</evidence>
<comment type="pathway">
    <text evidence="1">Carbohydrate acid metabolism.</text>
</comment>
<comment type="catalytic activity">
    <reaction evidence="9 10">
        <text>D-gluconate + ATP = 6-phospho-D-gluconate + ADP + H(+)</text>
        <dbReference type="Rhea" id="RHEA:19433"/>
        <dbReference type="ChEBI" id="CHEBI:15378"/>
        <dbReference type="ChEBI" id="CHEBI:18391"/>
        <dbReference type="ChEBI" id="CHEBI:30616"/>
        <dbReference type="ChEBI" id="CHEBI:58759"/>
        <dbReference type="ChEBI" id="CHEBI:456216"/>
        <dbReference type="EC" id="2.7.1.12"/>
    </reaction>
</comment>
<protein>
    <recommendedName>
        <fullName evidence="3 10">Gluconokinase</fullName>
        <ecNumber evidence="3 10">2.7.1.12</ecNumber>
    </recommendedName>
</protein>
<evidence type="ECO:0000256" key="8">
    <source>
        <dbReference type="ARBA" id="ARBA00023064"/>
    </source>
</evidence>
<dbReference type="CDD" id="cd02021">
    <property type="entry name" value="GntK"/>
    <property type="match status" value="1"/>
</dbReference>
<comment type="similarity">
    <text evidence="2 10">Belongs to the gluconokinase GntK/GntV family.</text>
</comment>
<evidence type="ECO:0000256" key="7">
    <source>
        <dbReference type="ARBA" id="ARBA00022840"/>
    </source>
</evidence>
<dbReference type="PANTHER" id="PTHR43442">
    <property type="entry name" value="GLUCONOKINASE-RELATED"/>
    <property type="match status" value="1"/>
</dbReference>